<dbReference type="Proteomes" id="UP001157418">
    <property type="component" value="Unassembled WGS sequence"/>
</dbReference>
<dbReference type="GO" id="GO:0047631">
    <property type="term" value="F:ADP-ribose diphosphatase activity"/>
    <property type="evidence" value="ECO:0007669"/>
    <property type="project" value="TreeGrafter"/>
</dbReference>
<dbReference type="Pfam" id="PF00293">
    <property type="entry name" value="NUDIX"/>
    <property type="match status" value="1"/>
</dbReference>
<dbReference type="PROSITE" id="PS51462">
    <property type="entry name" value="NUDIX"/>
    <property type="match status" value="1"/>
</dbReference>
<dbReference type="AlphaFoldDB" id="A0AAU9MTA0"/>
<sequence>MAPSLRVSSMAIGTYEASTGYTYDSESFLHSFIRYINISVSRLTLILHFCIAIYNASLVVAVIVLQQLPASNDEFGGVMVEMKEHMVSDVFRTLLKNSMAHWRSQGKKGVWIKLPIELSNLVDTAVKEGFVYHHAEPKYLMLLYWIPKTINPIPANASHIARVGAIVLNDRREMLVVQEKMGQLRGVWKVSTGIIHEGEDISVGVVREVKEETGIDTEFVEVLAFSQEHNVFFGKSELFFMCMMRPLSYDILVQETEIEAAKWMPLEEYAAQSCAQEQELRKYITQLCIAKVERDYSGFSPIRVTSGSYSNVTRQMLLCSYFSFFTALSFMGSGVSASYQPTPTPPSPRPLYGTPPPPIGPSCEPPPPPSIIPSCEPPPPSPSGPLYGVPPPPSPPRNCQPSMQSCVYSPPNTDIYQPIDSASDMPLYCLHILALMSLIFLPWLIC</sequence>
<dbReference type="InterPro" id="IPR015797">
    <property type="entry name" value="NUDIX_hydrolase-like_dom_sf"/>
</dbReference>
<evidence type="ECO:0000256" key="4">
    <source>
        <dbReference type="SAM" id="MobiDB-lite"/>
    </source>
</evidence>
<dbReference type="EMBL" id="CAKMRJ010002223">
    <property type="protein sequence ID" value="CAH1428776.1"/>
    <property type="molecule type" value="Genomic_DNA"/>
</dbReference>
<feature type="compositionally biased region" description="Pro residues" evidence="4">
    <location>
        <begin position="342"/>
        <end position="398"/>
    </location>
</feature>
<keyword evidence="8" id="KW-1185">Reference proteome</keyword>
<accession>A0AAU9MTA0</accession>
<proteinExistence type="inferred from homology"/>
<evidence type="ECO:0000256" key="5">
    <source>
        <dbReference type="SAM" id="Phobius"/>
    </source>
</evidence>
<evidence type="ECO:0000256" key="1">
    <source>
        <dbReference type="ARBA" id="ARBA00005582"/>
    </source>
</evidence>
<dbReference type="FunFam" id="3.90.79.10:FF:000015">
    <property type="entry name" value="Nudix hydrolase 8"/>
    <property type="match status" value="1"/>
</dbReference>
<evidence type="ECO:0000259" key="6">
    <source>
        <dbReference type="PROSITE" id="PS51462"/>
    </source>
</evidence>
<dbReference type="Gene3D" id="3.90.79.10">
    <property type="entry name" value="Nucleoside Triphosphate Pyrophosphohydrolase"/>
    <property type="match status" value="1"/>
</dbReference>
<dbReference type="InterPro" id="IPR003293">
    <property type="entry name" value="Nudix_hydrolase6-like"/>
</dbReference>
<dbReference type="Gene3D" id="3.40.630.30">
    <property type="match status" value="1"/>
</dbReference>
<dbReference type="GO" id="GO:0046872">
    <property type="term" value="F:metal ion binding"/>
    <property type="evidence" value="ECO:0007669"/>
    <property type="project" value="UniProtKB-KW"/>
</dbReference>
<feature type="region of interest" description="Disordered" evidence="4">
    <location>
        <begin position="338"/>
        <end position="398"/>
    </location>
</feature>
<feature type="transmembrane region" description="Helical" evidence="5">
    <location>
        <begin position="45"/>
        <end position="65"/>
    </location>
</feature>
<dbReference type="GO" id="GO:0051287">
    <property type="term" value="F:NAD binding"/>
    <property type="evidence" value="ECO:0007669"/>
    <property type="project" value="TreeGrafter"/>
</dbReference>
<keyword evidence="2" id="KW-0479">Metal-binding</keyword>
<dbReference type="PRINTS" id="PR01356">
    <property type="entry name" value="GFGPROTEIN"/>
</dbReference>
<feature type="domain" description="Nudix hydrolase" evidence="6">
    <location>
        <begin position="158"/>
        <end position="288"/>
    </location>
</feature>
<dbReference type="SUPFAM" id="SSF55811">
    <property type="entry name" value="Nudix"/>
    <property type="match status" value="1"/>
</dbReference>
<evidence type="ECO:0000256" key="2">
    <source>
        <dbReference type="ARBA" id="ARBA00022723"/>
    </source>
</evidence>
<dbReference type="CDD" id="cd04670">
    <property type="entry name" value="NUDIX_ASFGF2_Nudt6"/>
    <property type="match status" value="1"/>
</dbReference>
<evidence type="ECO:0000313" key="8">
    <source>
        <dbReference type="Proteomes" id="UP001157418"/>
    </source>
</evidence>
<comment type="caution">
    <text evidence="7">The sequence shown here is derived from an EMBL/GenBank/DDBJ whole genome shotgun (WGS) entry which is preliminary data.</text>
</comment>
<keyword evidence="3" id="KW-0378">Hydrolase</keyword>
<dbReference type="PANTHER" id="PTHR13994:SF30">
    <property type="entry name" value="NUDIX HYDROLASE 10"/>
    <property type="match status" value="1"/>
</dbReference>
<protein>
    <recommendedName>
        <fullName evidence="6">Nudix hydrolase domain-containing protein</fullName>
    </recommendedName>
</protein>
<dbReference type="Pfam" id="PF18290">
    <property type="entry name" value="Nudix_hydro"/>
    <property type="match status" value="1"/>
</dbReference>
<dbReference type="PROSITE" id="PS00893">
    <property type="entry name" value="NUDIX_BOX"/>
    <property type="match status" value="1"/>
</dbReference>
<dbReference type="FunFam" id="3.40.630.30:FF:000016">
    <property type="entry name" value="nudix hydrolase 2"/>
    <property type="match status" value="1"/>
</dbReference>
<dbReference type="InterPro" id="IPR020084">
    <property type="entry name" value="NUDIX_hydrolase_CS"/>
</dbReference>
<organism evidence="7 8">
    <name type="scientific">Lactuca virosa</name>
    <dbReference type="NCBI Taxonomy" id="75947"/>
    <lineage>
        <taxon>Eukaryota</taxon>
        <taxon>Viridiplantae</taxon>
        <taxon>Streptophyta</taxon>
        <taxon>Embryophyta</taxon>
        <taxon>Tracheophyta</taxon>
        <taxon>Spermatophyta</taxon>
        <taxon>Magnoliopsida</taxon>
        <taxon>eudicotyledons</taxon>
        <taxon>Gunneridae</taxon>
        <taxon>Pentapetalae</taxon>
        <taxon>asterids</taxon>
        <taxon>campanulids</taxon>
        <taxon>Asterales</taxon>
        <taxon>Asteraceae</taxon>
        <taxon>Cichorioideae</taxon>
        <taxon>Cichorieae</taxon>
        <taxon>Lactucinae</taxon>
        <taxon>Lactuca</taxon>
    </lineage>
</organism>
<dbReference type="PANTHER" id="PTHR13994">
    <property type="entry name" value="NUDIX HYDROLASE RELATED"/>
    <property type="match status" value="1"/>
</dbReference>
<dbReference type="GO" id="GO:0035529">
    <property type="term" value="F:NADH pyrophosphatase activity"/>
    <property type="evidence" value="ECO:0007669"/>
    <property type="project" value="TreeGrafter"/>
</dbReference>
<name>A0AAU9MTA0_9ASTR</name>
<keyword evidence="5" id="KW-0812">Transmembrane</keyword>
<comment type="similarity">
    <text evidence="1">Belongs to the Nudix hydrolase family.</text>
</comment>
<gene>
    <name evidence="7" type="ORF">LVIROSA_LOCUS15683</name>
</gene>
<keyword evidence="5" id="KW-0472">Membrane</keyword>
<keyword evidence="5" id="KW-1133">Transmembrane helix</keyword>
<evidence type="ECO:0000256" key="3">
    <source>
        <dbReference type="ARBA" id="ARBA00022801"/>
    </source>
</evidence>
<dbReference type="InterPro" id="IPR040618">
    <property type="entry name" value="Pre-Nudix"/>
</dbReference>
<dbReference type="InterPro" id="IPR000086">
    <property type="entry name" value="NUDIX_hydrolase_dom"/>
</dbReference>
<reference evidence="7 8" key="1">
    <citation type="submission" date="2022-01" db="EMBL/GenBank/DDBJ databases">
        <authorList>
            <person name="Xiong W."/>
            <person name="Schranz E."/>
        </authorList>
    </citation>
    <scope>NUCLEOTIDE SEQUENCE [LARGE SCALE GENOMIC DNA]</scope>
</reference>
<evidence type="ECO:0000313" key="7">
    <source>
        <dbReference type="EMBL" id="CAH1428776.1"/>
    </source>
</evidence>